<gene>
    <name evidence="1" type="ORF">DK843_10265</name>
</gene>
<protein>
    <submittedName>
        <fullName evidence="1">Uncharacterized protein</fullName>
    </submittedName>
</protein>
<sequence>MPRVDFRNRARESLARAKTELSAGESYRLRFAALELRMAIEAVTYDRTQAYESELPSEVYRTWQPKKLMQQLLDLEPMADQGSSIAVGREETPGVAASQMQHRGTEQVFDMKAIKAHYDALGSFLHTPTLKQLEEQGDADFSKLQTRCEKIIDLLEGVLSSRVFNITLGIFSNIECMNPDCGKTIRRRIQRGADVTKAECFECGFTYEIQTGGQGQCIWRPILEEVPCPSPECTQVFRLAPKEIAPDRRLHCHACGGRFQIGLALFDTAEPESTNIEN</sequence>
<name>A0A344UHA0_9NEIS</name>
<dbReference type="AlphaFoldDB" id="A0A344UHA0"/>
<evidence type="ECO:0000313" key="2">
    <source>
        <dbReference type="Proteomes" id="UP000252038"/>
    </source>
</evidence>
<dbReference type="EMBL" id="CP029554">
    <property type="protein sequence ID" value="AXE34648.1"/>
    <property type="molecule type" value="Genomic_DNA"/>
</dbReference>
<proteinExistence type="predicted"/>
<reference evidence="1 2" key="1">
    <citation type="submission" date="2018-05" db="EMBL/GenBank/DDBJ databases">
        <title>Genome sequencing, assembly and analysis of the novel insecticidal bacterium, Chromobacterium phragmitis.</title>
        <authorList>
            <person name="Sparks M.E."/>
            <person name="Blackburn M.B."/>
            <person name="Gundersen-Rindal D.E."/>
        </authorList>
    </citation>
    <scope>NUCLEOTIDE SEQUENCE [LARGE SCALE GENOMIC DNA]</scope>
    <source>
        <strain evidence="1">IIBBL 274-1</strain>
    </source>
</reference>
<dbReference type="Proteomes" id="UP000252038">
    <property type="component" value="Chromosome"/>
</dbReference>
<dbReference type="KEGG" id="chrb:DK843_10265"/>
<organism evidence="1 2">
    <name type="scientific">Chromobacterium phragmitis</name>
    <dbReference type="NCBI Taxonomy" id="2202141"/>
    <lineage>
        <taxon>Bacteria</taxon>
        <taxon>Pseudomonadati</taxon>
        <taxon>Pseudomonadota</taxon>
        <taxon>Betaproteobacteria</taxon>
        <taxon>Neisseriales</taxon>
        <taxon>Chromobacteriaceae</taxon>
        <taxon>Chromobacterium</taxon>
    </lineage>
</organism>
<evidence type="ECO:0000313" key="1">
    <source>
        <dbReference type="EMBL" id="AXE34648.1"/>
    </source>
</evidence>
<accession>A0A344UHA0</accession>